<dbReference type="PANTHER" id="PTHR46796:SF7">
    <property type="entry name" value="ARAC FAMILY TRANSCRIPTIONAL REGULATOR"/>
    <property type="match status" value="1"/>
</dbReference>
<dbReference type="PANTHER" id="PTHR46796">
    <property type="entry name" value="HTH-TYPE TRANSCRIPTIONAL ACTIVATOR RHAS-RELATED"/>
    <property type="match status" value="1"/>
</dbReference>
<evidence type="ECO:0000313" key="5">
    <source>
        <dbReference type="EMBL" id="WXB09043.1"/>
    </source>
</evidence>
<accession>A0ABZ2LGM8</accession>
<dbReference type="PROSITE" id="PS01124">
    <property type="entry name" value="HTH_ARAC_FAMILY_2"/>
    <property type="match status" value="1"/>
</dbReference>
<evidence type="ECO:0000256" key="2">
    <source>
        <dbReference type="ARBA" id="ARBA00023125"/>
    </source>
</evidence>
<evidence type="ECO:0000313" key="6">
    <source>
        <dbReference type="Proteomes" id="UP001374803"/>
    </source>
</evidence>
<dbReference type="Pfam" id="PF12852">
    <property type="entry name" value="Cupin_6"/>
    <property type="match status" value="1"/>
</dbReference>
<dbReference type="InterPro" id="IPR050204">
    <property type="entry name" value="AraC_XylS_family_regulators"/>
</dbReference>
<dbReference type="InterPro" id="IPR018062">
    <property type="entry name" value="HTH_AraC-typ_CS"/>
</dbReference>
<organism evidence="5 6">
    <name type="scientific">Pendulispora rubella</name>
    <dbReference type="NCBI Taxonomy" id="2741070"/>
    <lineage>
        <taxon>Bacteria</taxon>
        <taxon>Pseudomonadati</taxon>
        <taxon>Myxococcota</taxon>
        <taxon>Myxococcia</taxon>
        <taxon>Myxococcales</taxon>
        <taxon>Sorangiineae</taxon>
        <taxon>Pendulisporaceae</taxon>
        <taxon>Pendulispora</taxon>
    </lineage>
</organism>
<keyword evidence="3" id="KW-0804">Transcription</keyword>
<dbReference type="InterPro" id="IPR018060">
    <property type="entry name" value="HTH_AraC"/>
</dbReference>
<dbReference type="InterPro" id="IPR032783">
    <property type="entry name" value="AraC_lig"/>
</dbReference>
<dbReference type="SUPFAM" id="SSF46689">
    <property type="entry name" value="Homeodomain-like"/>
    <property type="match status" value="2"/>
</dbReference>
<reference evidence="5" key="1">
    <citation type="submission" date="2021-12" db="EMBL/GenBank/DDBJ databases">
        <title>Discovery of the Pendulisporaceae a myxobacterial family with distinct sporulation behavior and unique specialized metabolism.</title>
        <authorList>
            <person name="Garcia R."/>
            <person name="Popoff A."/>
            <person name="Bader C.D."/>
            <person name="Loehr J."/>
            <person name="Walesch S."/>
            <person name="Walt C."/>
            <person name="Boldt J."/>
            <person name="Bunk B."/>
            <person name="Haeckl F.J.F.P.J."/>
            <person name="Gunesch A.P."/>
            <person name="Birkelbach J."/>
            <person name="Nuebel U."/>
            <person name="Pietschmann T."/>
            <person name="Bach T."/>
            <person name="Mueller R."/>
        </authorList>
    </citation>
    <scope>NUCLEOTIDE SEQUENCE</scope>
    <source>
        <strain evidence="5">MSr11367</strain>
    </source>
</reference>
<dbReference type="Proteomes" id="UP001374803">
    <property type="component" value="Chromosome"/>
</dbReference>
<dbReference type="PRINTS" id="PR00032">
    <property type="entry name" value="HTHARAC"/>
</dbReference>
<dbReference type="SMART" id="SM00342">
    <property type="entry name" value="HTH_ARAC"/>
    <property type="match status" value="1"/>
</dbReference>
<feature type="domain" description="HTH araC/xylS-type" evidence="4">
    <location>
        <begin position="196"/>
        <end position="294"/>
    </location>
</feature>
<dbReference type="EMBL" id="CP089983">
    <property type="protein sequence ID" value="WXB09043.1"/>
    <property type="molecule type" value="Genomic_DNA"/>
</dbReference>
<dbReference type="Pfam" id="PF12833">
    <property type="entry name" value="HTH_18"/>
    <property type="match status" value="1"/>
</dbReference>
<sequence length="300" mass="32548">MLKLTAAQSVAAGGFVIGGAWALRFPAPTKIKFFGVVKGQCWLRVAGEKSPVQLNAGDVFLLSARRSFVLASDLTTIPVDALPLFEGREEAMMKLAKREDCVVIGGYVQFGSPSGQILLDALPSLIVVPDSTSQATILHFILEQLVRERVEDLPGASVVSSQFGLLLFIQVLRAYLESSSPISAGWLRAVGDKRLAPALQRMHSDPARAWQLGELAKACGMSRTTFALYFKAVAGVAPIAYLTRWRMHLAERALRDDDTCLAELARSLGYGSESAFSNAFKRMTGSAPTHFRDTARGKDE</sequence>
<keyword evidence="2" id="KW-0238">DNA-binding</keyword>
<gene>
    <name evidence="5" type="ORF">LVJ94_17640</name>
</gene>
<keyword evidence="1" id="KW-0805">Transcription regulation</keyword>
<dbReference type="InterPro" id="IPR009057">
    <property type="entry name" value="Homeodomain-like_sf"/>
</dbReference>
<dbReference type="PROSITE" id="PS00041">
    <property type="entry name" value="HTH_ARAC_FAMILY_1"/>
    <property type="match status" value="1"/>
</dbReference>
<evidence type="ECO:0000256" key="1">
    <source>
        <dbReference type="ARBA" id="ARBA00023015"/>
    </source>
</evidence>
<dbReference type="InterPro" id="IPR020449">
    <property type="entry name" value="Tscrpt_reg_AraC-type_HTH"/>
</dbReference>
<protein>
    <submittedName>
        <fullName evidence="5">AraC family transcriptional regulator</fullName>
    </submittedName>
</protein>
<evidence type="ECO:0000259" key="4">
    <source>
        <dbReference type="PROSITE" id="PS01124"/>
    </source>
</evidence>
<dbReference type="Gene3D" id="1.10.10.60">
    <property type="entry name" value="Homeodomain-like"/>
    <property type="match status" value="2"/>
</dbReference>
<evidence type="ECO:0000256" key="3">
    <source>
        <dbReference type="ARBA" id="ARBA00023163"/>
    </source>
</evidence>
<keyword evidence="6" id="KW-1185">Reference proteome</keyword>
<proteinExistence type="predicted"/>
<name>A0ABZ2LGM8_9BACT</name>